<keyword evidence="2" id="KW-1185">Reference proteome</keyword>
<gene>
    <name evidence="1" type="primary">161</name>
    <name evidence="1" type="ORF">SEA_DAREDEVIL_161</name>
</gene>
<organism evidence="1 2">
    <name type="scientific">Gordonia phage Daredevil</name>
    <dbReference type="NCBI Taxonomy" id="2283286"/>
    <lineage>
        <taxon>Viruses</taxon>
        <taxon>Duplodnaviria</taxon>
        <taxon>Heunggongvirae</taxon>
        <taxon>Uroviricota</taxon>
        <taxon>Caudoviricetes</taxon>
        <taxon>Daredevilvirus</taxon>
        <taxon>Daredevilvirus daredevil</taxon>
    </lineage>
</organism>
<proteinExistence type="predicted"/>
<dbReference type="RefSeq" id="YP_009807275.1">
    <property type="nucleotide sequence ID" value="NC_048021.1"/>
</dbReference>
<dbReference type="Proteomes" id="UP000257597">
    <property type="component" value="Segment"/>
</dbReference>
<name>A0A345MJ16_9CAUD</name>
<protein>
    <submittedName>
        <fullName evidence="1">Uncharacterized protein</fullName>
    </submittedName>
</protein>
<dbReference type="KEGG" id="vg:54998150"/>
<evidence type="ECO:0000313" key="2">
    <source>
        <dbReference type="Proteomes" id="UP000257597"/>
    </source>
</evidence>
<dbReference type="GeneID" id="54998150"/>
<evidence type="ECO:0000313" key="1">
    <source>
        <dbReference type="EMBL" id="AXH70547.1"/>
    </source>
</evidence>
<reference evidence="2" key="1">
    <citation type="submission" date="2018-07" db="EMBL/GenBank/DDBJ databases">
        <authorList>
            <person name="Quirk P.G."/>
            <person name="Krulwich T.A."/>
        </authorList>
    </citation>
    <scope>NUCLEOTIDE SEQUENCE [LARGE SCALE GENOMIC DNA]</scope>
</reference>
<accession>A0A345MJ16</accession>
<dbReference type="EMBL" id="MH590603">
    <property type="protein sequence ID" value="AXH70547.1"/>
    <property type="molecule type" value="Genomic_DNA"/>
</dbReference>
<sequence>MSIVNLITAGDYITCAFDFPRQWRVDTPDLPGPEGRGIAVYRTVCEIVDDGHGGSTDVEIERDAEYYIGATPMAAVAIAEDIGAYWDSYDDLTEWVESIYEHPYLNRQERISVHFYGFSDLQRRVIRAALTN</sequence>